<keyword evidence="6 11" id="KW-0396">Initiation factor</keyword>
<dbReference type="SUPFAM" id="SSF50104">
    <property type="entry name" value="Translation proteins SH3-like domain"/>
    <property type="match status" value="1"/>
</dbReference>
<feature type="domain" description="Translation initiation factor 5A C-terminal" evidence="12">
    <location>
        <begin position="78"/>
        <end position="135"/>
    </location>
</feature>
<gene>
    <name evidence="11 13" type="primary">eif5a</name>
    <name evidence="13" type="ORF">MLAUSG7_1158</name>
</gene>
<dbReference type="SMART" id="SM01376">
    <property type="entry name" value="eIF-5a"/>
    <property type="match status" value="1"/>
</dbReference>
<dbReference type="FunFam" id="2.30.30.30:FF:000038">
    <property type="entry name" value="Translation initiation factor 5A"/>
    <property type="match status" value="1"/>
</dbReference>
<evidence type="ECO:0000256" key="4">
    <source>
        <dbReference type="ARBA" id="ARBA00016327"/>
    </source>
</evidence>
<evidence type="ECO:0000256" key="1">
    <source>
        <dbReference type="ARBA" id="ARBA00003980"/>
    </source>
</evidence>
<dbReference type="Pfam" id="PF21485">
    <property type="entry name" value="IF5A-like_N"/>
    <property type="match status" value="1"/>
</dbReference>
<dbReference type="CDD" id="cd04467">
    <property type="entry name" value="S1_aIF5A"/>
    <property type="match status" value="1"/>
</dbReference>
<dbReference type="GO" id="GO:0045905">
    <property type="term" value="P:positive regulation of translational termination"/>
    <property type="evidence" value="ECO:0007669"/>
    <property type="project" value="InterPro"/>
</dbReference>
<dbReference type="InterPro" id="IPR001884">
    <property type="entry name" value="IF5A-like"/>
</dbReference>
<dbReference type="AlphaFoldDB" id="A0A8D6PSM2"/>
<keyword evidence="5 11" id="KW-0963">Cytoplasm</keyword>
<dbReference type="GO" id="GO:0003746">
    <property type="term" value="F:translation elongation factor activity"/>
    <property type="evidence" value="ECO:0007669"/>
    <property type="project" value="InterPro"/>
</dbReference>
<sequence length="141" mass="15224">MKLVKGDKMPGTKQVNVGSLKVGQYVMIDGIPCEIVDISVSKPGKHGGAKARVVGIGLFEKVKKEFVAPTSSKVEVPIIDRRKGQVLAIMGDMVQIMDLQTYETLELPIPEGIEGLEPGCEVEYIEAVGQYKIARVLGGNK</sequence>
<keyword evidence="7 11" id="KW-0648">Protein biosynthesis</keyword>
<dbReference type="InterPro" id="IPR008991">
    <property type="entry name" value="Translation_prot_SH3-like_sf"/>
</dbReference>
<dbReference type="PIRSF" id="PIRSF003025">
    <property type="entry name" value="eIF5A"/>
    <property type="match status" value="1"/>
</dbReference>
<name>A0A8D6PSM2_9EURY</name>
<feature type="modified residue" description="Hypusine" evidence="11">
    <location>
        <position position="45"/>
    </location>
</feature>
<dbReference type="KEGG" id="mesg:MLAUSG7_1158"/>
<evidence type="ECO:0000259" key="12">
    <source>
        <dbReference type="SMART" id="SM01376"/>
    </source>
</evidence>
<dbReference type="PANTHER" id="PTHR11673">
    <property type="entry name" value="TRANSLATION INITIATION FACTOR 5A FAMILY MEMBER"/>
    <property type="match status" value="1"/>
</dbReference>
<reference evidence="13 14" key="1">
    <citation type="submission" date="2020-04" db="EMBL/GenBank/DDBJ databases">
        <authorList>
            <consortium name="Genoscope - CEA"/>
            <person name="William W."/>
        </authorList>
    </citation>
    <scope>NUCLEOTIDE SEQUENCE [LARGE SCALE GENOMIC DNA]</scope>
    <source>
        <strain evidence="13 14">SG7</strain>
    </source>
</reference>
<evidence type="ECO:0000256" key="5">
    <source>
        <dbReference type="ARBA" id="ARBA00022490"/>
    </source>
</evidence>
<evidence type="ECO:0000256" key="9">
    <source>
        <dbReference type="ARBA" id="ARBA00032030"/>
    </source>
</evidence>
<dbReference type="Proteomes" id="UP000679213">
    <property type="component" value="Chromosome I"/>
</dbReference>
<dbReference type="HAMAP" id="MF_00085">
    <property type="entry name" value="eIF_5A"/>
    <property type="match status" value="1"/>
</dbReference>
<dbReference type="InterPro" id="IPR020189">
    <property type="entry name" value="IF5A_C"/>
</dbReference>
<dbReference type="EMBL" id="LR792632">
    <property type="protein sequence ID" value="CAB3289307.1"/>
    <property type="molecule type" value="Genomic_DNA"/>
</dbReference>
<proteinExistence type="inferred from homology"/>
<dbReference type="InterPro" id="IPR022847">
    <property type="entry name" value="Transl_elong_IF5A_arc"/>
</dbReference>
<dbReference type="InterPro" id="IPR019769">
    <property type="entry name" value="Trans_elong_IF5A_hypusine_site"/>
</dbReference>
<dbReference type="GO" id="GO:0005737">
    <property type="term" value="C:cytoplasm"/>
    <property type="evidence" value="ECO:0007669"/>
    <property type="project" value="UniProtKB-SubCell"/>
</dbReference>
<comment type="similarity">
    <text evidence="3 11">Belongs to the eIF-5A family.</text>
</comment>
<evidence type="ECO:0000256" key="6">
    <source>
        <dbReference type="ARBA" id="ARBA00022540"/>
    </source>
</evidence>
<organism evidence="13 14">
    <name type="scientific">Methanocaldococcus lauensis</name>
    <dbReference type="NCBI Taxonomy" id="2546128"/>
    <lineage>
        <taxon>Archaea</taxon>
        <taxon>Methanobacteriati</taxon>
        <taxon>Methanobacteriota</taxon>
        <taxon>Methanomada group</taxon>
        <taxon>Methanococci</taxon>
        <taxon>Methanococcales</taxon>
        <taxon>Methanocaldococcaceae</taxon>
        <taxon>Methanocaldococcus</taxon>
    </lineage>
</organism>
<evidence type="ECO:0000256" key="2">
    <source>
        <dbReference type="ARBA" id="ARBA00004496"/>
    </source>
</evidence>
<evidence type="ECO:0000256" key="7">
    <source>
        <dbReference type="ARBA" id="ARBA00022917"/>
    </source>
</evidence>
<evidence type="ECO:0000256" key="11">
    <source>
        <dbReference type="HAMAP-Rule" id="MF_00085"/>
    </source>
</evidence>
<dbReference type="Gene3D" id="2.40.50.140">
    <property type="entry name" value="Nucleic acid-binding proteins"/>
    <property type="match status" value="1"/>
</dbReference>
<dbReference type="GO" id="GO:0045901">
    <property type="term" value="P:positive regulation of translational elongation"/>
    <property type="evidence" value="ECO:0007669"/>
    <property type="project" value="InterPro"/>
</dbReference>
<dbReference type="NCBIfam" id="NF003076">
    <property type="entry name" value="PRK03999.1"/>
    <property type="match status" value="1"/>
</dbReference>
<dbReference type="NCBIfam" id="TIGR00037">
    <property type="entry name" value="eIF_5A"/>
    <property type="match status" value="1"/>
</dbReference>
<dbReference type="InterPro" id="IPR012340">
    <property type="entry name" value="NA-bd_OB-fold"/>
</dbReference>
<dbReference type="InterPro" id="IPR048670">
    <property type="entry name" value="IF5A-like_N"/>
</dbReference>
<evidence type="ECO:0000313" key="14">
    <source>
        <dbReference type="Proteomes" id="UP000679213"/>
    </source>
</evidence>
<dbReference type="Gene3D" id="2.30.30.30">
    <property type="match status" value="1"/>
</dbReference>
<dbReference type="GO" id="GO:0003723">
    <property type="term" value="F:RNA binding"/>
    <property type="evidence" value="ECO:0007669"/>
    <property type="project" value="InterPro"/>
</dbReference>
<dbReference type="SUPFAM" id="SSF50249">
    <property type="entry name" value="Nucleic acid-binding proteins"/>
    <property type="match status" value="1"/>
</dbReference>
<dbReference type="GO" id="GO:0003743">
    <property type="term" value="F:translation initiation factor activity"/>
    <property type="evidence" value="ECO:0007669"/>
    <property type="project" value="UniProtKB-UniRule"/>
</dbReference>
<dbReference type="PROSITE" id="PS00302">
    <property type="entry name" value="IF5A_HYPUSINE"/>
    <property type="match status" value="1"/>
</dbReference>
<comment type="function">
    <text evidence="1 11">Functions by promoting the formation of the first peptide bond.</text>
</comment>
<keyword evidence="14" id="KW-1185">Reference proteome</keyword>
<evidence type="ECO:0000256" key="3">
    <source>
        <dbReference type="ARBA" id="ARBA00006016"/>
    </source>
</evidence>
<protein>
    <recommendedName>
        <fullName evidence="4 11">Translation initiation factor 5A</fullName>
    </recommendedName>
    <alternativeName>
        <fullName evidence="10 11">Hypusine-containing protein</fullName>
    </alternativeName>
    <alternativeName>
        <fullName evidence="9 11">eIF-5A</fullName>
    </alternativeName>
</protein>
<dbReference type="InterPro" id="IPR014722">
    <property type="entry name" value="Rib_uL2_dom2"/>
</dbReference>
<keyword evidence="8 11" id="KW-0385">Hypusine</keyword>
<evidence type="ECO:0000256" key="8">
    <source>
        <dbReference type="ARBA" id="ARBA00023071"/>
    </source>
</evidence>
<dbReference type="Pfam" id="PF01287">
    <property type="entry name" value="eIF-5a"/>
    <property type="match status" value="1"/>
</dbReference>
<comment type="subcellular location">
    <subcellularLocation>
        <location evidence="2 11">Cytoplasm</location>
    </subcellularLocation>
</comment>
<dbReference type="GO" id="GO:0043022">
    <property type="term" value="F:ribosome binding"/>
    <property type="evidence" value="ECO:0007669"/>
    <property type="project" value="InterPro"/>
</dbReference>
<evidence type="ECO:0000313" key="13">
    <source>
        <dbReference type="EMBL" id="CAB3289307.1"/>
    </source>
</evidence>
<accession>A0A8D6PSM2</accession>
<evidence type="ECO:0000256" key="10">
    <source>
        <dbReference type="ARBA" id="ARBA00032163"/>
    </source>
</evidence>